<protein>
    <recommendedName>
        <fullName evidence="3 9">DNA repair protein RecN</fullName>
    </recommendedName>
    <alternativeName>
        <fullName evidence="8 9">Recombination protein N</fullName>
    </alternativeName>
</protein>
<accession>A0ABW3CYY4</accession>
<evidence type="ECO:0000313" key="13">
    <source>
        <dbReference type="Proteomes" id="UP001596978"/>
    </source>
</evidence>
<evidence type="ECO:0000313" key="12">
    <source>
        <dbReference type="EMBL" id="MFD0861886.1"/>
    </source>
</evidence>
<dbReference type="EMBL" id="JBHTJH010000004">
    <property type="protein sequence ID" value="MFD0861886.1"/>
    <property type="molecule type" value="Genomic_DNA"/>
</dbReference>
<comment type="similarity">
    <text evidence="2 9">Belongs to the RecN family.</text>
</comment>
<evidence type="ECO:0000259" key="11">
    <source>
        <dbReference type="Pfam" id="PF02463"/>
    </source>
</evidence>
<evidence type="ECO:0000256" key="2">
    <source>
        <dbReference type="ARBA" id="ARBA00009441"/>
    </source>
</evidence>
<dbReference type="SUPFAM" id="SSF52540">
    <property type="entry name" value="P-loop containing nucleoside triphosphate hydrolases"/>
    <property type="match status" value="2"/>
</dbReference>
<keyword evidence="6" id="KW-0067">ATP-binding</keyword>
<dbReference type="InterPro" id="IPR027417">
    <property type="entry name" value="P-loop_NTPase"/>
</dbReference>
<feature type="coiled-coil region" evidence="10">
    <location>
        <begin position="328"/>
        <end position="362"/>
    </location>
</feature>
<comment type="function">
    <text evidence="1 9">May be involved in recombinational repair of damaged DNA.</text>
</comment>
<name>A0ABW3CYY4_9FLAO</name>
<dbReference type="Gene3D" id="3.40.50.300">
    <property type="entry name" value="P-loop containing nucleotide triphosphate hydrolases"/>
    <property type="match status" value="2"/>
</dbReference>
<feature type="domain" description="RecF/RecN/SMC N-terminal" evidence="11">
    <location>
        <begin position="2"/>
        <end position="509"/>
    </location>
</feature>
<proteinExistence type="inferred from homology"/>
<dbReference type="InterPro" id="IPR003395">
    <property type="entry name" value="RecF/RecN/SMC_N"/>
</dbReference>
<evidence type="ECO:0000256" key="5">
    <source>
        <dbReference type="ARBA" id="ARBA00022763"/>
    </source>
</evidence>
<dbReference type="InterPro" id="IPR004604">
    <property type="entry name" value="DNA_recomb/repair_RecN"/>
</dbReference>
<evidence type="ECO:0000256" key="7">
    <source>
        <dbReference type="ARBA" id="ARBA00023204"/>
    </source>
</evidence>
<evidence type="ECO:0000256" key="6">
    <source>
        <dbReference type="ARBA" id="ARBA00022840"/>
    </source>
</evidence>
<keyword evidence="5 9" id="KW-0227">DNA damage</keyword>
<dbReference type="PIRSF" id="PIRSF003128">
    <property type="entry name" value="RecN"/>
    <property type="match status" value="1"/>
</dbReference>
<sequence length="550" mass="61713">MLTTLSIKNYALIDDIKVDFTDGLTIITGETGAGKSILLGGLSLVLGKRADLNSLKDTSRKCIIEASFRIENYVLRSFFDECDLDYEELTILRREILPSGKSRAFINDTPVTLNVLNELGVQLIDIHSQHQTLELTDNQFQFKVLDALADVSEELERYRSEGKAYKQLKKQLRELVSFQQESIKEHDYNTFLFNELVEAKLQPGMLAELEAEFETLNNIEEIGEGLSNVMALLNEEQIGILTNLNMAKNELSKLVNYSIRYKELFERVNSSLIELDDLFAEVEDAQAGLEADPSRLSVVNDRLQQIYALQKKHGVQEIQELLHIQHQLEEKVGKAENIEAEISEMQAMVEQKENVLDTIAEDIHAKRNAAIPKLKAQLESMLGDLGMENARFKIEVTLQDAYLANGKDQLIFLLSANKGSSFGELKKVASGGELSRIMLSIKAILSRYTNLPSIIFDEIDTGVSGVISNKIADIMLMMSETMQVFSITHLPQVAAKGNSHFKVYKEDKNDITSTHLRKLNSEERIVEIAQMLGGEAISDAAMAHAKQLLN</sequence>
<evidence type="ECO:0000256" key="3">
    <source>
        <dbReference type="ARBA" id="ARBA00021315"/>
    </source>
</evidence>
<dbReference type="Pfam" id="PF02463">
    <property type="entry name" value="SMC_N"/>
    <property type="match status" value="1"/>
</dbReference>
<evidence type="ECO:0000256" key="1">
    <source>
        <dbReference type="ARBA" id="ARBA00003618"/>
    </source>
</evidence>
<feature type="coiled-coil region" evidence="10">
    <location>
        <begin position="148"/>
        <end position="175"/>
    </location>
</feature>
<keyword evidence="7 9" id="KW-0234">DNA repair</keyword>
<keyword evidence="10" id="KW-0175">Coiled coil</keyword>
<evidence type="ECO:0000256" key="10">
    <source>
        <dbReference type="SAM" id="Coils"/>
    </source>
</evidence>
<keyword evidence="4" id="KW-0547">Nucleotide-binding</keyword>
<evidence type="ECO:0000256" key="4">
    <source>
        <dbReference type="ARBA" id="ARBA00022741"/>
    </source>
</evidence>
<dbReference type="PANTHER" id="PTHR11059">
    <property type="entry name" value="DNA REPAIR PROTEIN RECN"/>
    <property type="match status" value="1"/>
</dbReference>
<comment type="caution">
    <text evidence="12">The sequence shown here is derived from an EMBL/GenBank/DDBJ whole genome shotgun (WGS) entry which is preliminary data.</text>
</comment>
<gene>
    <name evidence="12" type="primary">recN</name>
    <name evidence="12" type="ORF">ACFQ1M_06680</name>
</gene>
<reference evidence="13" key="1">
    <citation type="journal article" date="2019" name="Int. J. Syst. Evol. Microbiol.">
        <title>The Global Catalogue of Microorganisms (GCM) 10K type strain sequencing project: providing services to taxonomists for standard genome sequencing and annotation.</title>
        <authorList>
            <consortium name="The Broad Institute Genomics Platform"/>
            <consortium name="The Broad Institute Genome Sequencing Center for Infectious Disease"/>
            <person name="Wu L."/>
            <person name="Ma J."/>
        </authorList>
    </citation>
    <scope>NUCLEOTIDE SEQUENCE [LARGE SCALE GENOMIC DNA]</scope>
    <source>
        <strain evidence="13">CCUG 62952</strain>
    </source>
</reference>
<evidence type="ECO:0000256" key="8">
    <source>
        <dbReference type="ARBA" id="ARBA00033408"/>
    </source>
</evidence>
<dbReference type="PANTHER" id="PTHR11059:SF0">
    <property type="entry name" value="DNA REPAIR PROTEIN RECN"/>
    <property type="match status" value="1"/>
</dbReference>
<evidence type="ECO:0000256" key="9">
    <source>
        <dbReference type="PIRNR" id="PIRNR003128"/>
    </source>
</evidence>
<dbReference type="RefSeq" id="WP_386405751.1">
    <property type="nucleotide sequence ID" value="NZ_JBHTJH010000004.1"/>
</dbReference>
<dbReference type="Proteomes" id="UP001596978">
    <property type="component" value="Unassembled WGS sequence"/>
</dbReference>
<keyword evidence="13" id="KW-1185">Reference proteome</keyword>
<dbReference type="CDD" id="cd03241">
    <property type="entry name" value="ABC_RecN"/>
    <property type="match status" value="1"/>
</dbReference>
<dbReference type="NCBIfam" id="TIGR00634">
    <property type="entry name" value="recN"/>
    <property type="match status" value="1"/>
</dbReference>
<organism evidence="12 13">
    <name type="scientific">Sungkyunkwania multivorans</name>
    <dbReference type="NCBI Taxonomy" id="1173618"/>
    <lineage>
        <taxon>Bacteria</taxon>
        <taxon>Pseudomonadati</taxon>
        <taxon>Bacteroidota</taxon>
        <taxon>Flavobacteriia</taxon>
        <taxon>Flavobacteriales</taxon>
        <taxon>Flavobacteriaceae</taxon>
        <taxon>Sungkyunkwania</taxon>
    </lineage>
</organism>